<protein>
    <submittedName>
        <fullName evidence="1">Uncharacterized protein</fullName>
    </submittedName>
</protein>
<dbReference type="EMBL" id="CP144107">
    <property type="protein sequence ID" value="WWC92050.1"/>
    <property type="molecule type" value="Genomic_DNA"/>
</dbReference>
<organism evidence="1 2">
    <name type="scientific">Kwoniella dendrophila CBS 6074</name>
    <dbReference type="NCBI Taxonomy" id="1295534"/>
    <lineage>
        <taxon>Eukaryota</taxon>
        <taxon>Fungi</taxon>
        <taxon>Dikarya</taxon>
        <taxon>Basidiomycota</taxon>
        <taxon>Agaricomycotina</taxon>
        <taxon>Tremellomycetes</taxon>
        <taxon>Tremellales</taxon>
        <taxon>Cryptococcaceae</taxon>
        <taxon>Kwoniella</taxon>
    </lineage>
</organism>
<evidence type="ECO:0000313" key="1">
    <source>
        <dbReference type="EMBL" id="WWC92050.1"/>
    </source>
</evidence>
<dbReference type="GeneID" id="91097673"/>
<name>A0AAX4K353_9TREE</name>
<keyword evidence="2" id="KW-1185">Reference proteome</keyword>
<dbReference type="RefSeq" id="XP_066078812.1">
    <property type="nucleotide sequence ID" value="XM_066222715.1"/>
</dbReference>
<dbReference type="Proteomes" id="UP001355207">
    <property type="component" value="Chromosome 10"/>
</dbReference>
<gene>
    <name evidence="1" type="ORF">L201_007004</name>
</gene>
<accession>A0AAX4K353</accession>
<reference evidence="1 2" key="1">
    <citation type="submission" date="2024-01" db="EMBL/GenBank/DDBJ databases">
        <title>Comparative genomics of Cryptococcus and Kwoniella reveals pathogenesis evolution and contrasting modes of karyotype evolution via chromosome fusion or intercentromeric recombination.</title>
        <authorList>
            <person name="Coelho M.A."/>
            <person name="David-Palma M."/>
            <person name="Shea T."/>
            <person name="Bowers K."/>
            <person name="McGinley-Smith S."/>
            <person name="Mohammad A.W."/>
            <person name="Gnirke A."/>
            <person name="Yurkov A.M."/>
            <person name="Nowrousian M."/>
            <person name="Sun S."/>
            <person name="Cuomo C.A."/>
            <person name="Heitman J."/>
        </authorList>
    </citation>
    <scope>NUCLEOTIDE SEQUENCE [LARGE SCALE GENOMIC DNA]</scope>
    <source>
        <strain evidence="1 2">CBS 6074</strain>
    </source>
</reference>
<evidence type="ECO:0000313" key="2">
    <source>
        <dbReference type="Proteomes" id="UP001355207"/>
    </source>
</evidence>
<proteinExistence type="predicted"/>
<dbReference type="AlphaFoldDB" id="A0AAX4K353"/>
<sequence>MFLFMSIRPFMKRGILEVTSLDEFNETRWIPFPKISHTSNIVQQKLEISEINYTASAPEDIEIELVPQLTARLNQQKVLVDAEEWDWLKGRMVIFVDDRNNVEQLCGEIHGESISWGGHIGGYCYVERIDLTLVWWLSYGLVDDETLDKWRTHEARPITIENRIKQVFLPAMESAGINKIPDLIITSSLFWDEGFIRDYSKLYTPDPGLPSSYDDRPGFTISQIQWHQSRLTTLFDFLKEIYDNTELPIMFRTRHIRSNMENGGGLKIAQLDQGAREICDYLGIKLFRWGDLLEGITNYYDNDQHFPLGPNTYLFGE</sequence>